<name>A0AAV1CA02_OLDCO</name>
<dbReference type="AlphaFoldDB" id="A0AAV1CA02"/>
<dbReference type="InterPro" id="IPR013087">
    <property type="entry name" value="Znf_C2H2_type"/>
</dbReference>
<evidence type="ECO:0000256" key="1">
    <source>
        <dbReference type="PROSITE-ProRule" id="PRU00042"/>
    </source>
</evidence>
<evidence type="ECO:0000256" key="3">
    <source>
        <dbReference type="SAM" id="MobiDB-lite"/>
    </source>
</evidence>
<dbReference type="PROSITE" id="PS00028">
    <property type="entry name" value="ZINC_FINGER_C2H2_1"/>
    <property type="match status" value="1"/>
</dbReference>
<feature type="coiled-coil region" evidence="2">
    <location>
        <begin position="283"/>
        <end position="317"/>
    </location>
</feature>
<dbReference type="PANTHER" id="PTHR36055">
    <property type="entry name" value="C2H2-LIKE ZINC FINGER PROTEIN"/>
    <property type="match status" value="1"/>
</dbReference>
<feature type="region of interest" description="Disordered" evidence="3">
    <location>
        <begin position="332"/>
        <end position="364"/>
    </location>
</feature>
<feature type="compositionally biased region" description="Low complexity" evidence="3">
    <location>
        <begin position="586"/>
        <end position="597"/>
    </location>
</feature>
<sequence>MPLCPEVLQYYLKSEVAEYQMPVPRLTGPGSIDYMRADDGNESLDALLPQTIGKEPLISFSRSGDNPVQLIQLLHALDQPELPGWPLLTPLKTQMQKCEKCSREFCSIVNYRRHIRVHRRSLNVDKESHKIRDVLAAFWDKLSLEDAKEVVSLGDVMLKEIPGSSVVMALSSSLRKPAIWTLPQGYVKAGSTLLDIIYAKPSRLPISSQELLSILDSTSERTFLCAGMAESLQKYVFDGEAGRIALELKNIIASAGFLFEQKLVKAWLAEKDAEALRCQKLLVEEEEAAQKRLADMLERKKQKKLRQKEQKVKEQANGEKLDLIISTNSSEVSLLVEPSSPPPASDSNSETPDVLNDLPSSPEQVQFTNHEENNIEAQLDLRSDHLISDNVQNVESVLVPVDHHRWQMPKTQKIGRNGFHNNQNFQVLKVEPAQKYVPAKDRGGVVSSNKVWTKKLKDENVIVNSKPKVEEVVKQIDETKCELLIGSISVPVEACISRKREVISEADADNGPEASKHRRSNFSEVPADSNIHPSVVNQVGSQLWRPVSQHSRKGSSPGKRVDHDLEDGIQLEKLKARTAPDGSCLQTSTSDDNSSQSRECSLYEGLKLPSGLPFSTASAKAFLSQRWKEAISAEHLKLEVPAEPEAPGLNQNREENSLSSDQASNSRKNSIDGASNHLQLDEGQFSSTNKKSKARIRKKPEKGVKIKYIPRQKVVG</sequence>
<accession>A0AAV1CA02</accession>
<evidence type="ECO:0000313" key="5">
    <source>
        <dbReference type="EMBL" id="CAI9092255.1"/>
    </source>
</evidence>
<keyword evidence="1" id="KW-0863">Zinc-finger</keyword>
<protein>
    <submittedName>
        <fullName evidence="5">OLC1v1027448C1</fullName>
    </submittedName>
</protein>
<keyword evidence="6" id="KW-1185">Reference proteome</keyword>
<evidence type="ECO:0000256" key="2">
    <source>
        <dbReference type="SAM" id="Coils"/>
    </source>
</evidence>
<dbReference type="EMBL" id="OX459118">
    <property type="protein sequence ID" value="CAI9092255.1"/>
    <property type="molecule type" value="Genomic_DNA"/>
</dbReference>
<organism evidence="5 6">
    <name type="scientific">Oldenlandia corymbosa var. corymbosa</name>
    <dbReference type="NCBI Taxonomy" id="529605"/>
    <lineage>
        <taxon>Eukaryota</taxon>
        <taxon>Viridiplantae</taxon>
        <taxon>Streptophyta</taxon>
        <taxon>Embryophyta</taxon>
        <taxon>Tracheophyta</taxon>
        <taxon>Spermatophyta</taxon>
        <taxon>Magnoliopsida</taxon>
        <taxon>eudicotyledons</taxon>
        <taxon>Gunneridae</taxon>
        <taxon>Pentapetalae</taxon>
        <taxon>asterids</taxon>
        <taxon>lamiids</taxon>
        <taxon>Gentianales</taxon>
        <taxon>Rubiaceae</taxon>
        <taxon>Rubioideae</taxon>
        <taxon>Spermacoceae</taxon>
        <taxon>Hedyotis-Oldenlandia complex</taxon>
        <taxon>Oldenlandia</taxon>
    </lineage>
</organism>
<feature type="region of interest" description="Disordered" evidence="3">
    <location>
        <begin position="544"/>
        <end position="597"/>
    </location>
</feature>
<feature type="compositionally biased region" description="Basic residues" evidence="3">
    <location>
        <begin position="690"/>
        <end position="700"/>
    </location>
</feature>
<keyword evidence="1" id="KW-0479">Metal-binding</keyword>
<gene>
    <name evidence="5" type="ORF">OLC1_LOCUS3967</name>
</gene>
<dbReference type="GO" id="GO:0008270">
    <property type="term" value="F:zinc ion binding"/>
    <property type="evidence" value="ECO:0007669"/>
    <property type="project" value="UniProtKB-KW"/>
</dbReference>
<feature type="region of interest" description="Disordered" evidence="3">
    <location>
        <begin position="638"/>
        <end position="716"/>
    </location>
</feature>
<dbReference type="Proteomes" id="UP001161247">
    <property type="component" value="Chromosome 1"/>
</dbReference>
<keyword evidence="1" id="KW-0862">Zinc</keyword>
<reference evidence="5" key="1">
    <citation type="submission" date="2023-03" db="EMBL/GenBank/DDBJ databases">
        <authorList>
            <person name="Julca I."/>
        </authorList>
    </citation>
    <scope>NUCLEOTIDE SEQUENCE</scope>
</reference>
<dbReference type="PANTHER" id="PTHR36055:SF1">
    <property type="entry name" value="C2H2-LIKE ZINC FINGER PROTEIN"/>
    <property type="match status" value="1"/>
</dbReference>
<proteinExistence type="predicted"/>
<evidence type="ECO:0000313" key="6">
    <source>
        <dbReference type="Proteomes" id="UP001161247"/>
    </source>
</evidence>
<keyword evidence="2" id="KW-0175">Coiled coil</keyword>
<evidence type="ECO:0000259" key="4">
    <source>
        <dbReference type="PROSITE" id="PS50157"/>
    </source>
</evidence>
<feature type="domain" description="C2H2-type" evidence="4">
    <location>
        <begin position="96"/>
        <end position="118"/>
    </location>
</feature>
<feature type="region of interest" description="Disordered" evidence="3">
    <location>
        <begin position="506"/>
        <end position="532"/>
    </location>
</feature>
<dbReference type="PROSITE" id="PS50157">
    <property type="entry name" value="ZINC_FINGER_C2H2_2"/>
    <property type="match status" value="1"/>
</dbReference>
<feature type="compositionally biased region" description="Polar residues" evidence="3">
    <location>
        <begin position="657"/>
        <end position="689"/>
    </location>
</feature>